<proteinExistence type="predicted"/>
<reference evidence="2" key="3">
    <citation type="submission" date="2015-04" db="UniProtKB">
        <authorList>
            <consortium name="EnsemblPlants"/>
        </authorList>
    </citation>
    <scope>IDENTIFICATION</scope>
</reference>
<dbReference type="AlphaFoldDB" id="A0A0D9VGI4"/>
<dbReference type="HOGENOM" id="CLU_2282013_0_0_1"/>
<name>A0A0D9VGI4_9ORYZ</name>
<dbReference type="Gramene" id="LPERR02G14900.1">
    <property type="protein sequence ID" value="LPERR02G14900.1"/>
    <property type="gene ID" value="LPERR02G14900"/>
</dbReference>
<reference evidence="3" key="2">
    <citation type="submission" date="2013-12" db="EMBL/GenBank/DDBJ databases">
        <authorList>
            <person name="Yu Y."/>
            <person name="Lee S."/>
            <person name="de Baynast K."/>
            <person name="Wissotski M."/>
            <person name="Liu L."/>
            <person name="Talag J."/>
            <person name="Goicoechea J."/>
            <person name="Angelova A."/>
            <person name="Jetty R."/>
            <person name="Kudrna D."/>
            <person name="Golser W."/>
            <person name="Rivera L."/>
            <person name="Zhang J."/>
            <person name="Wing R."/>
        </authorList>
    </citation>
    <scope>NUCLEOTIDE SEQUENCE</scope>
</reference>
<keyword evidence="3" id="KW-1185">Reference proteome</keyword>
<evidence type="ECO:0000313" key="2">
    <source>
        <dbReference type="EnsemblPlants" id="LPERR02G14900.1"/>
    </source>
</evidence>
<protein>
    <submittedName>
        <fullName evidence="2">Uncharacterized protein</fullName>
    </submittedName>
</protein>
<dbReference type="EnsemblPlants" id="LPERR02G14900.1">
    <property type="protein sequence ID" value="LPERR02G14900.1"/>
    <property type="gene ID" value="LPERR02G14900"/>
</dbReference>
<organism evidence="2 3">
    <name type="scientific">Leersia perrieri</name>
    <dbReference type="NCBI Taxonomy" id="77586"/>
    <lineage>
        <taxon>Eukaryota</taxon>
        <taxon>Viridiplantae</taxon>
        <taxon>Streptophyta</taxon>
        <taxon>Embryophyta</taxon>
        <taxon>Tracheophyta</taxon>
        <taxon>Spermatophyta</taxon>
        <taxon>Magnoliopsida</taxon>
        <taxon>Liliopsida</taxon>
        <taxon>Poales</taxon>
        <taxon>Poaceae</taxon>
        <taxon>BOP clade</taxon>
        <taxon>Oryzoideae</taxon>
        <taxon>Oryzeae</taxon>
        <taxon>Oryzinae</taxon>
        <taxon>Leersia</taxon>
    </lineage>
</organism>
<sequence>MEVFIHEDYVNKRREQRRRRIRRPAVALLQVVQMSAAAEKKAVAAAGRLPPVSPVELQESLWDQPDGGAMSPSAAVGSPGAPGSGKASSFADHLLGYL</sequence>
<feature type="region of interest" description="Disordered" evidence="1">
    <location>
        <begin position="60"/>
        <end position="98"/>
    </location>
</feature>
<accession>A0A0D9VGI4</accession>
<reference evidence="2 3" key="1">
    <citation type="submission" date="2012-08" db="EMBL/GenBank/DDBJ databases">
        <title>Oryza genome evolution.</title>
        <authorList>
            <person name="Wing R.A."/>
        </authorList>
    </citation>
    <scope>NUCLEOTIDE SEQUENCE</scope>
</reference>
<dbReference type="Proteomes" id="UP000032180">
    <property type="component" value="Chromosome 2"/>
</dbReference>
<feature type="compositionally biased region" description="Low complexity" evidence="1">
    <location>
        <begin position="67"/>
        <end position="91"/>
    </location>
</feature>
<evidence type="ECO:0000256" key="1">
    <source>
        <dbReference type="SAM" id="MobiDB-lite"/>
    </source>
</evidence>
<evidence type="ECO:0000313" key="3">
    <source>
        <dbReference type="Proteomes" id="UP000032180"/>
    </source>
</evidence>